<dbReference type="PROSITE" id="PS50054">
    <property type="entry name" value="TYR_PHOSPHATASE_DUAL"/>
    <property type="match status" value="1"/>
</dbReference>
<reference evidence="8 9" key="1">
    <citation type="journal article" date="2023" name="Sci. Data">
        <title>Genome assembly of the Korean intertidal mud-creeper Batillaria attramentaria.</title>
        <authorList>
            <person name="Patra A.K."/>
            <person name="Ho P.T."/>
            <person name="Jun S."/>
            <person name="Lee S.J."/>
            <person name="Kim Y."/>
            <person name="Won Y.J."/>
        </authorList>
    </citation>
    <scope>NUCLEOTIDE SEQUENCE [LARGE SCALE GENOMIC DNA]</scope>
    <source>
        <strain evidence="8">Wonlab-2016</strain>
    </source>
</reference>
<dbReference type="InterPro" id="IPR000387">
    <property type="entry name" value="Tyr_Pase_dom"/>
</dbReference>
<accession>A0ABD0L662</accession>
<keyword evidence="5" id="KW-0812">Transmembrane</keyword>
<keyword evidence="3" id="KW-0904">Protein phosphatase</keyword>
<dbReference type="SMART" id="SM00195">
    <property type="entry name" value="DSPc"/>
    <property type="match status" value="1"/>
</dbReference>
<comment type="caution">
    <text evidence="8">The sequence shown here is derived from an EMBL/GenBank/DDBJ whole genome shotgun (WGS) entry which is preliminary data.</text>
</comment>
<evidence type="ECO:0000256" key="4">
    <source>
        <dbReference type="SAM" id="MobiDB-lite"/>
    </source>
</evidence>
<dbReference type="InterPro" id="IPR020422">
    <property type="entry name" value="TYR_PHOSPHATASE_DUAL_dom"/>
</dbReference>
<evidence type="ECO:0000256" key="2">
    <source>
        <dbReference type="ARBA" id="ARBA00022801"/>
    </source>
</evidence>
<feature type="compositionally biased region" description="Acidic residues" evidence="4">
    <location>
        <begin position="1"/>
        <end position="17"/>
    </location>
</feature>
<keyword evidence="5" id="KW-1133">Transmembrane helix</keyword>
<dbReference type="SUPFAM" id="SSF52799">
    <property type="entry name" value="(Phosphotyrosine protein) phosphatases II"/>
    <property type="match status" value="1"/>
</dbReference>
<dbReference type="GO" id="GO:0004721">
    <property type="term" value="F:phosphoprotein phosphatase activity"/>
    <property type="evidence" value="ECO:0007669"/>
    <property type="project" value="UniProtKB-KW"/>
</dbReference>
<feature type="compositionally biased region" description="Polar residues" evidence="4">
    <location>
        <begin position="18"/>
        <end position="30"/>
    </location>
</feature>
<dbReference type="PANTHER" id="PTHR45961">
    <property type="entry name" value="IP21249P"/>
    <property type="match status" value="1"/>
</dbReference>
<evidence type="ECO:0000313" key="8">
    <source>
        <dbReference type="EMBL" id="KAK7494803.1"/>
    </source>
</evidence>
<dbReference type="InterPro" id="IPR029021">
    <property type="entry name" value="Prot-tyrosine_phosphatase-like"/>
</dbReference>
<dbReference type="Proteomes" id="UP001519460">
    <property type="component" value="Unassembled WGS sequence"/>
</dbReference>
<keyword evidence="2" id="KW-0378">Hydrolase</keyword>
<proteinExistence type="inferred from homology"/>
<protein>
    <recommendedName>
        <fullName evidence="10">Protein-tyrosine-phosphatase</fullName>
    </recommendedName>
</protein>
<evidence type="ECO:0000256" key="5">
    <source>
        <dbReference type="SAM" id="Phobius"/>
    </source>
</evidence>
<feature type="transmembrane region" description="Helical" evidence="5">
    <location>
        <begin position="230"/>
        <end position="250"/>
    </location>
</feature>
<dbReference type="InterPro" id="IPR000340">
    <property type="entry name" value="Dual-sp_phosphatase_cat-dom"/>
</dbReference>
<feature type="region of interest" description="Disordered" evidence="4">
    <location>
        <begin position="1"/>
        <end position="41"/>
    </location>
</feature>
<dbReference type="PANTHER" id="PTHR45961:SF6">
    <property type="entry name" value="IP21249P"/>
    <property type="match status" value="1"/>
</dbReference>
<evidence type="ECO:0000259" key="7">
    <source>
        <dbReference type="PROSITE" id="PS50056"/>
    </source>
</evidence>
<feature type="domain" description="Tyrosine-protein phosphatase" evidence="6">
    <location>
        <begin position="52"/>
        <end position="194"/>
    </location>
</feature>
<comment type="similarity">
    <text evidence="1">Belongs to the protein-tyrosine phosphatase family. Non-receptor class dual specificity subfamily.</text>
</comment>
<organism evidence="8 9">
    <name type="scientific">Batillaria attramentaria</name>
    <dbReference type="NCBI Taxonomy" id="370345"/>
    <lineage>
        <taxon>Eukaryota</taxon>
        <taxon>Metazoa</taxon>
        <taxon>Spiralia</taxon>
        <taxon>Lophotrochozoa</taxon>
        <taxon>Mollusca</taxon>
        <taxon>Gastropoda</taxon>
        <taxon>Caenogastropoda</taxon>
        <taxon>Sorbeoconcha</taxon>
        <taxon>Cerithioidea</taxon>
        <taxon>Batillariidae</taxon>
        <taxon>Batillaria</taxon>
    </lineage>
</organism>
<dbReference type="InterPro" id="IPR052103">
    <property type="entry name" value="Dual_spec_Phospatases"/>
</dbReference>
<dbReference type="Pfam" id="PF00782">
    <property type="entry name" value="DSPc"/>
    <property type="match status" value="1"/>
</dbReference>
<dbReference type="PROSITE" id="PS50056">
    <property type="entry name" value="TYR_PHOSPHATASE_2"/>
    <property type="match status" value="1"/>
</dbReference>
<keyword evidence="5" id="KW-0472">Membrane</keyword>
<dbReference type="PROSITE" id="PS00383">
    <property type="entry name" value="TYR_PHOSPHATASE_1"/>
    <property type="match status" value="1"/>
</dbReference>
<evidence type="ECO:0000313" key="9">
    <source>
        <dbReference type="Proteomes" id="UP001519460"/>
    </source>
</evidence>
<dbReference type="InterPro" id="IPR016130">
    <property type="entry name" value="Tyr_Pase_AS"/>
</dbReference>
<name>A0ABD0L662_9CAEN</name>
<evidence type="ECO:0000256" key="3">
    <source>
        <dbReference type="ARBA" id="ARBA00022912"/>
    </source>
</evidence>
<dbReference type="Gene3D" id="3.90.190.10">
    <property type="entry name" value="Protein tyrosine phosphatase superfamily"/>
    <property type="match status" value="1"/>
</dbReference>
<keyword evidence="9" id="KW-1185">Reference proteome</keyword>
<feature type="domain" description="Tyrosine specific protein phosphatases" evidence="7">
    <location>
        <begin position="118"/>
        <end position="173"/>
    </location>
</feature>
<dbReference type="EMBL" id="JACVVK020000080">
    <property type="protein sequence ID" value="KAK7494803.1"/>
    <property type="molecule type" value="Genomic_DNA"/>
</dbReference>
<sequence length="259" mass="28950">MDDEAEERCAEVGEEDTGTSATLEQSGSCNTERRNRKGDGLTQREMMSAVLAVVRVSSGLYLSGMHGVNIVDALECHGITHVLNVARELSDLAYPIPVETRHVALRDAETEHLLPWLPDLVEHVHNVISTGGRICVHCVAGISRSASVCIAYLIRYEGLSLRQAYQQVLNARPVISPNLAFWKALVDYEWQIRSSNSVVLMPFICGMVPELEPYQRYAEMRINLGWMQELLVVWSLHLTLLVIQILATVFGHTDNTRLV</sequence>
<gene>
    <name evidence="8" type="ORF">BaRGS_00013930</name>
</gene>
<evidence type="ECO:0000256" key="1">
    <source>
        <dbReference type="ARBA" id="ARBA00008601"/>
    </source>
</evidence>
<evidence type="ECO:0008006" key="10">
    <source>
        <dbReference type="Google" id="ProtNLM"/>
    </source>
</evidence>
<evidence type="ECO:0000259" key="6">
    <source>
        <dbReference type="PROSITE" id="PS50054"/>
    </source>
</evidence>
<dbReference type="AlphaFoldDB" id="A0ABD0L662"/>